<evidence type="ECO:0000313" key="6">
    <source>
        <dbReference type="Proteomes" id="UP000031980"/>
    </source>
</evidence>
<gene>
    <name evidence="4" type="ORF">BA92_01005</name>
    <name evidence="3" type="ORF">IE90_14320</name>
</gene>
<dbReference type="EMBL" id="JPIU01000023">
    <property type="protein sequence ID" value="KIO47382.1"/>
    <property type="molecule type" value="Genomic_DNA"/>
</dbReference>
<keyword evidence="2" id="KW-1133">Transmembrane helix</keyword>
<sequence>MNMKNKLVILIVVLLGCIAGVKAQNIEYIAELDTNYIMIGDQIHLKMKVKADPGVRVVFPLLKDTIVSGVEVISGPVRDSIREKDGRMLIQEAYLITSFDSGVYRIPPLPIQVEKESYNNVLRTDPMQLIVNTYAVDQQKGNYDIVMPIATPWTFAEILPYLLWVLLGLVILLLVWWIIKKRRANKPLFAIEKPAIPPYDLAMKALNEIKEEKLWQSGKTKEYYTQLTDAIRNYLDGELDIPAMEQTSFETMRSLEGCREVAAPLKDKLGMMFETADFVKFAKAMPLPDENARNLDIAFEFVNHTNEQVQELKEREKQEKESREREEREKEEAARKEAEEGEEK</sequence>
<evidence type="ECO:0000313" key="5">
    <source>
        <dbReference type="Proteomes" id="UP000031937"/>
    </source>
</evidence>
<reference evidence="4 6" key="1">
    <citation type="submission" date="2014-07" db="EMBL/GenBank/DDBJ databases">
        <title>Porphyromonadaceae bacterium OUH 308042 = ATCC BAA-2681 = DSM 28342 draft genome.</title>
        <authorList>
            <person name="Sydenham T.V."/>
            <person name="Hasman H."/>
            <person name="Justensen U.S."/>
        </authorList>
    </citation>
    <scope>NUCLEOTIDE SEQUENCE [LARGE SCALE GENOMIC DNA]</scope>
    <source>
        <strain evidence="4 6">OUH 308042</strain>
    </source>
</reference>
<evidence type="ECO:0000256" key="1">
    <source>
        <dbReference type="SAM" id="MobiDB-lite"/>
    </source>
</evidence>
<feature type="transmembrane region" description="Helical" evidence="2">
    <location>
        <begin position="158"/>
        <end position="179"/>
    </location>
</feature>
<dbReference type="EMBL" id="JPIT01000038">
    <property type="protein sequence ID" value="KIO42666.1"/>
    <property type="molecule type" value="Genomic_DNA"/>
</dbReference>
<dbReference type="Proteomes" id="UP000031937">
    <property type="component" value="Unassembled WGS sequence"/>
</dbReference>
<protein>
    <recommendedName>
        <fullName evidence="7">Protein BatD</fullName>
    </recommendedName>
</protein>
<keyword evidence="2" id="KW-0812">Transmembrane</keyword>
<keyword evidence="6" id="KW-1185">Reference proteome</keyword>
<evidence type="ECO:0000313" key="3">
    <source>
        <dbReference type="EMBL" id="KIO42666.1"/>
    </source>
</evidence>
<proteinExistence type="predicted"/>
<evidence type="ECO:0000256" key="2">
    <source>
        <dbReference type="SAM" id="Phobius"/>
    </source>
</evidence>
<dbReference type="Proteomes" id="UP000031980">
    <property type="component" value="Unassembled WGS sequence"/>
</dbReference>
<dbReference type="AlphaFoldDB" id="A0A0C3NMD9"/>
<organism evidence="4 6">
    <name type="scientific">Sanguibacteroides justesenii</name>
    <dbReference type="NCBI Taxonomy" id="1547597"/>
    <lineage>
        <taxon>Bacteria</taxon>
        <taxon>Pseudomonadati</taxon>
        <taxon>Bacteroidota</taxon>
        <taxon>Bacteroidia</taxon>
        <taxon>Bacteroidales</taxon>
        <taxon>Porphyromonadaceae</taxon>
        <taxon>Sanguibacteroides</taxon>
    </lineage>
</organism>
<keyword evidence="2" id="KW-0472">Membrane</keyword>
<evidence type="ECO:0008006" key="7">
    <source>
        <dbReference type="Google" id="ProtNLM"/>
    </source>
</evidence>
<feature type="region of interest" description="Disordered" evidence="1">
    <location>
        <begin position="306"/>
        <end position="344"/>
    </location>
</feature>
<name>A0A0C3NMD9_9PORP</name>
<evidence type="ECO:0000313" key="4">
    <source>
        <dbReference type="EMBL" id="KIO47382.1"/>
    </source>
</evidence>
<comment type="caution">
    <text evidence="4">The sequence shown here is derived from an EMBL/GenBank/DDBJ whole genome shotgun (WGS) entry which is preliminary data.</text>
</comment>
<feature type="compositionally biased region" description="Basic and acidic residues" evidence="1">
    <location>
        <begin position="310"/>
        <end position="344"/>
    </location>
</feature>
<reference evidence="3 5" key="2">
    <citation type="submission" date="2014-07" db="EMBL/GenBank/DDBJ databases">
        <title>Porphyromonadaceae bacterium OUH 334697 = ATCC BAA-2682 = DSM 28341 draft genome.</title>
        <authorList>
            <person name="Sydenham T.V."/>
            <person name="Hasman H."/>
            <person name="Justesen U.S."/>
        </authorList>
    </citation>
    <scope>NUCLEOTIDE SEQUENCE [LARGE SCALE GENOMIC DNA]</scope>
    <source>
        <strain evidence="3 5">OUH 334697</strain>
    </source>
</reference>
<dbReference type="PROSITE" id="PS51257">
    <property type="entry name" value="PROKAR_LIPOPROTEIN"/>
    <property type="match status" value="1"/>
</dbReference>
<accession>A0A0C3NMD9</accession>